<evidence type="ECO:0000313" key="2">
    <source>
        <dbReference type="Proteomes" id="UP001501367"/>
    </source>
</evidence>
<dbReference type="Proteomes" id="UP001501367">
    <property type="component" value="Unassembled WGS sequence"/>
</dbReference>
<name>A0ABP7F6U3_9FLAO</name>
<protein>
    <submittedName>
        <fullName evidence="1">Uncharacterized protein</fullName>
    </submittedName>
</protein>
<keyword evidence="2" id="KW-1185">Reference proteome</keyword>
<dbReference type="EMBL" id="BAABDT010000001">
    <property type="protein sequence ID" value="GAA3729462.1"/>
    <property type="molecule type" value="Genomic_DNA"/>
</dbReference>
<gene>
    <name evidence="1" type="ORF">GCM10022422_09430</name>
</gene>
<comment type="caution">
    <text evidence="1">The sequence shown here is derived from an EMBL/GenBank/DDBJ whole genome shotgun (WGS) entry which is preliminary data.</text>
</comment>
<accession>A0ABP7F6U3</accession>
<reference evidence="2" key="1">
    <citation type="journal article" date="2019" name="Int. J. Syst. Evol. Microbiol.">
        <title>The Global Catalogue of Microorganisms (GCM) 10K type strain sequencing project: providing services to taxonomists for standard genome sequencing and annotation.</title>
        <authorList>
            <consortium name="The Broad Institute Genomics Platform"/>
            <consortium name="The Broad Institute Genome Sequencing Center for Infectious Disease"/>
            <person name="Wu L."/>
            <person name="Ma J."/>
        </authorList>
    </citation>
    <scope>NUCLEOTIDE SEQUENCE [LARGE SCALE GENOMIC DNA]</scope>
    <source>
        <strain evidence="2">JCM 17336</strain>
    </source>
</reference>
<organism evidence="1 2">
    <name type="scientific">Flavobacterium ginsengisoli</name>
    <dbReference type="NCBI Taxonomy" id="871694"/>
    <lineage>
        <taxon>Bacteria</taxon>
        <taxon>Pseudomonadati</taxon>
        <taxon>Bacteroidota</taxon>
        <taxon>Flavobacteriia</taxon>
        <taxon>Flavobacteriales</taxon>
        <taxon>Flavobacteriaceae</taxon>
        <taxon>Flavobacterium</taxon>
    </lineage>
</organism>
<proteinExistence type="predicted"/>
<sequence length="67" mass="8028">MENIILNYCKGITDFISIKYIYKTRLEISLNLSIDELRIIYIWLIKHETYDANIKVSFNLNKVYGRP</sequence>
<evidence type="ECO:0000313" key="1">
    <source>
        <dbReference type="EMBL" id="GAA3729462.1"/>
    </source>
</evidence>